<evidence type="ECO:0000313" key="11">
    <source>
        <dbReference type="EMBL" id="MZR29229.1"/>
    </source>
</evidence>
<comment type="caution">
    <text evidence="11">The sequence shown here is derived from an EMBL/GenBank/DDBJ whole genome shotgun (WGS) entry which is preliminary data.</text>
</comment>
<dbReference type="Gene3D" id="1.10.1370.30">
    <property type="match status" value="1"/>
</dbReference>
<gene>
    <name evidence="11" type="ORF">GQE98_01140</name>
</gene>
<dbReference type="FunFam" id="1.10.1370.30:FF:000003">
    <property type="entry name" value="Thermostable carboxypeptidase 1"/>
    <property type="match status" value="1"/>
</dbReference>
<evidence type="ECO:0000256" key="5">
    <source>
        <dbReference type="ARBA" id="ARBA00023049"/>
    </source>
</evidence>
<dbReference type="EC" id="3.4.17.19" evidence="8"/>
<protein>
    <recommendedName>
        <fullName evidence="8">Metal-dependent carboxypeptidase</fullName>
        <ecNumber evidence="8">3.4.17.19</ecNumber>
    </recommendedName>
</protein>
<comment type="catalytic activity">
    <reaction evidence="6 8">
        <text>Release of a C-terminal amino acid with broad specificity, except for -Pro.</text>
        <dbReference type="EC" id="3.4.17.19"/>
    </reaction>
</comment>
<sequence>MPGSSTAYSNLEKRFARLSALSGAAAILHWDSATIMPSGGSDARAEQLAALSLLSHEILNKPEVADLLEQAKSETANLNDWQLANLTEMRNRWRHATAVDPDLVEAHSHATSRCEMEWREARINNDFDTLIPSLKEVVHLTGRIAEAKSAAFGMSPYDALLDEYEPGCTAAMIDPLFNDLQAFLPNFLGDVLDRNKNAPPILQPEGPFDETLQKQLGLEFMTALGFDFDHGRLDISHHPFTGGIPDDVRLTTRYETGDFTQSLMGTLHETGHALYEQGLPKEWRSQPVGAARGMALHESQSLLIEMQLSRSADFLAFAQPRIKAMFNGDGAAWEIENIERLYLKVEPGFIRVDADEVTYPLHVILRYQLEKALLSGDLVVEDLPAAWNKGMRDALGVNPPNDRLGCLQDIHWPSGAIGYFPTYTLGAMAAAQIYRAAAAEIPDLVENIRAGQFTSLVEWLRRNIHSLGSSQSTESIIQAATGRPLNAHAFKAHLRDRYLT</sequence>
<dbReference type="PANTHER" id="PTHR34217:SF1">
    <property type="entry name" value="CARBOXYPEPTIDASE 1"/>
    <property type="match status" value="1"/>
</dbReference>
<keyword evidence="4 8" id="KW-0378">Hydrolase</keyword>
<dbReference type="RefSeq" id="WP_161313718.1">
    <property type="nucleotide sequence ID" value="NZ_WTUW01000001.1"/>
</dbReference>
<feature type="active site" description="Proton donor/acceptor" evidence="10">
    <location>
        <position position="269"/>
    </location>
</feature>
<dbReference type="PIRSF" id="PIRSF006615">
    <property type="entry name" value="Zn_crbxpep_Taq"/>
    <property type="match status" value="1"/>
</dbReference>
<keyword evidence="2 8" id="KW-0645">Protease</keyword>
<reference evidence="11 12" key="1">
    <citation type="submission" date="2019-12" db="EMBL/GenBank/DDBJ databases">
        <title>Snethiella sp. nov. sp. isolated from sea sand.</title>
        <authorList>
            <person name="Kim J."/>
            <person name="Jeong S.E."/>
            <person name="Jung H.S."/>
            <person name="Jeon C.O."/>
        </authorList>
    </citation>
    <scope>NUCLEOTIDE SEQUENCE [LARGE SCALE GENOMIC DNA]</scope>
    <source>
        <strain evidence="11 12">DP05</strain>
    </source>
</reference>
<evidence type="ECO:0000256" key="2">
    <source>
        <dbReference type="ARBA" id="ARBA00022670"/>
    </source>
</evidence>
<dbReference type="InterPro" id="IPR001333">
    <property type="entry name" value="Peptidase_M32_Taq"/>
</dbReference>
<keyword evidence="9" id="KW-0862">Zinc</keyword>
<dbReference type="CDD" id="cd06460">
    <property type="entry name" value="M32_Taq"/>
    <property type="match status" value="1"/>
</dbReference>
<name>A0A6L8W3E1_9PROT</name>
<dbReference type="GO" id="GO:0008270">
    <property type="term" value="F:zinc ion binding"/>
    <property type="evidence" value="ECO:0007669"/>
    <property type="project" value="UniProtKB-ARBA"/>
</dbReference>
<keyword evidence="12" id="KW-1185">Reference proteome</keyword>
<evidence type="ECO:0000256" key="9">
    <source>
        <dbReference type="PIRSR" id="PIRSR006615-1"/>
    </source>
</evidence>
<dbReference type="PRINTS" id="PR00998">
    <property type="entry name" value="CRBOXYPTASET"/>
</dbReference>
<evidence type="ECO:0000256" key="6">
    <source>
        <dbReference type="ARBA" id="ARBA00052755"/>
    </source>
</evidence>
<dbReference type="SUPFAM" id="SSF55486">
    <property type="entry name" value="Metalloproteases ('zincins'), catalytic domain"/>
    <property type="match status" value="1"/>
</dbReference>
<dbReference type="GO" id="GO:0006508">
    <property type="term" value="P:proteolysis"/>
    <property type="evidence" value="ECO:0007669"/>
    <property type="project" value="UniProtKB-UniRule"/>
</dbReference>
<feature type="binding site" evidence="9">
    <location>
        <position position="268"/>
    </location>
    <ligand>
        <name>Zn(2+)</name>
        <dbReference type="ChEBI" id="CHEBI:29105"/>
        <note>catalytic</note>
    </ligand>
</feature>
<evidence type="ECO:0000256" key="8">
    <source>
        <dbReference type="PIRNR" id="PIRNR006615"/>
    </source>
</evidence>
<feature type="binding site" evidence="9">
    <location>
        <position position="272"/>
    </location>
    <ligand>
        <name>Zn(2+)</name>
        <dbReference type="ChEBI" id="CHEBI:29105"/>
        <note>catalytic</note>
    </ligand>
</feature>
<evidence type="ECO:0000256" key="3">
    <source>
        <dbReference type="ARBA" id="ARBA00022723"/>
    </source>
</evidence>
<keyword evidence="5 8" id="KW-0482">Metalloprotease</keyword>
<evidence type="ECO:0000256" key="4">
    <source>
        <dbReference type="ARBA" id="ARBA00022801"/>
    </source>
</evidence>
<dbReference type="EMBL" id="WTUW01000001">
    <property type="protein sequence ID" value="MZR29229.1"/>
    <property type="molecule type" value="Genomic_DNA"/>
</dbReference>
<dbReference type="Pfam" id="PF02074">
    <property type="entry name" value="Peptidase_M32"/>
    <property type="match status" value="1"/>
</dbReference>
<dbReference type="PROSITE" id="PS52034">
    <property type="entry name" value="PEPTIDASE_M32"/>
    <property type="match status" value="1"/>
</dbReference>
<feature type="binding site" evidence="9">
    <location>
        <position position="298"/>
    </location>
    <ligand>
        <name>Zn(2+)</name>
        <dbReference type="ChEBI" id="CHEBI:29105"/>
        <note>catalytic</note>
    </ligand>
</feature>
<comment type="similarity">
    <text evidence="7 8">Belongs to the peptidase M32 family.</text>
</comment>
<keyword evidence="1 8" id="KW-0121">Carboxypeptidase</keyword>
<evidence type="ECO:0000256" key="7">
    <source>
        <dbReference type="ARBA" id="ARBA00061580"/>
    </source>
</evidence>
<dbReference type="PANTHER" id="PTHR34217">
    <property type="entry name" value="METAL-DEPENDENT CARBOXYPEPTIDASE"/>
    <property type="match status" value="1"/>
</dbReference>
<accession>A0A6L8W3E1</accession>
<comment type="function">
    <text evidence="8">Broad specificity carboxypetidase that releases amino acids sequentially from the C-terminus, including neutral, aromatic, polar and basic residues.</text>
</comment>
<proteinExistence type="inferred from homology"/>
<evidence type="ECO:0000313" key="12">
    <source>
        <dbReference type="Proteomes" id="UP000476030"/>
    </source>
</evidence>
<organism evidence="11 12">
    <name type="scientific">Sneathiella litorea</name>
    <dbReference type="NCBI Taxonomy" id="2606216"/>
    <lineage>
        <taxon>Bacteria</taxon>
        <taxon>Pseudomonadati</taxon>
        <taxon>Pseudomonadota</taxon>
        <taxon>Alphaproteobacteria</taxon>
        <taxon>Sneathiellales</taxon>
        <taxon>Sneathiellaceae</taxon>
        <taxon>Sneathiella</taxon>
    </lineage>
</organism>
<evidence type="ECO:0000256" key="10">
    <source>
        <dbReference type="PIRSR" id="PIRSR006615-2"/>
    </source>
</evidence>
<dbReference type="Proteomes" id="UP000476030">
    <property type="component" value="Unassembled WGS sequence"/>
</dbReference>
<comment type="cofactor">
    <cofactor evidence="9">
        <name>Zn(2+)</name>
        <dbReference type="ChEBI" id="CHEBI:29105"/>
    </cofactor>
    <text evidence="9">Binds 1 zinc ion per subunit.</text>
</comment>
<dbReference type="GO" id="GO:0004181">
    <property type="term" value="F:metallocarboxypeptidase activity"/>
    <property type="evidence" value="ECO:0007669"/>
    <property type="project" value="UniProtKB-UniRule"/>
</dbReference>
<evidence type="ECO:0000256" key="1">
    <source>
        <dbReference type="ARBA" id="ARBA00022645"/>
    </source>
</evidence>
<keyword evidence="3 8" id="KW-0479">Metal-binding</keyword>
<dbReference type="AlphaFoldDB" id="A0A6L8W3E1"/>